<dbReference type="PANTHER" id="PTHR42976">
    <property type="entry name" value="BIFUNCTIONAL CHITINASE/LYSOZYME-RELATED"/>
    <property type="match status" value="1"/>
</dbReference>
<reference evidence="2 3" key="1">
    <citation type="submission" date="2024-09" db="EMBL/GenBank/DDBJ databases">
        <authorList>
            <person name="Salinas-Garcia M.A."/>
            <person name="Prieme A."/>
        </authorList>
    </citation>
    <scope>NUCLEOTIDE SEQUENCE [LARGE SCALE GENOMIC DNA]</scope>
    <source>
        <strain evidence="2 3">DSM 21081</strain>
    </source>
</reference>
<dbReference type="PANTHER" id="PTHR42976:SF1">
    <property type="entry name" value="GH18 DOMAIN-CONTAINING PROTEIN-RELATED"/>
    <property type="match status" value="1"/>
</dbReference>
<proteinExistence type="predicted"/>
<dbReference type="CDD" id="cd06543">
    <property type="entry name" value="GH18_PF-ChiA-like"/>
    <property type="match status" value="1"/>
</dbReference>
<dbReference type="SUPFAM" id="SSF51445">
    <property type="entry name" value="(Trans)glycosidases"/>
    <property type="match status" value="1"/>
</dbReference>
<keyword evidence="3" id="KW-1185">Reference proteome</keyword>
<dbReference type="PROSITE" id="PS51257">
    <property type="entry name" value="PROKAR_LIPOPROTEIN"/>
    <property type="match status" value="1"/>
</dbReference>
<protein>
    <submittedName>
        <fullName evidence="2">Chitinase</fullName>
    </submittedName>
</protein>
<name>A0ABV4UP99_9MICC</name>
<dbReference type="RefSeq" id="WP_373971248.1">
    <property type="nucleotide sequence ID" value="NZ_JBHDLJ010000003.1"/>
</dbReference>
<evidence type="ECO:0000313" key="3">
    <source>
        <dbReference type="Proteomes" id="UP001575652"/>
    </source>
</evidence>
<organism evidence="2 3">
    <name type="scientific">Arthrobacter halodurans</name>
    <dbReference type="NCBI Taxonomy" id="516699"/>
    <lineage>
        <taxon>Bacteria</taxon>
        <taxon>Bacillati</taxon>
        <taxon>Actinomycetota</taxon>
        <taxon>Actinomycetes</taxon>
        <taxon>Micrococcales</taxon>
        <taxon>Micrococcaceae</taxon>
        <taxon>Arthrobacter</taxon>
    </lineage>
</organism>
<dbReference type="InterPro" id="IPR052750">
    <property type="entry name" value="GH18_Chitinase"/>
</dbReference>
<feature type="chain" id="PRO_5047419496" evidence="1">
    <location>
        <begin position="35"/>
        <end position="356"/>
    </location>
</feature>
<comment type="caution">
    <text evidence="2">The sequence shown here is derived from an EMBL/GenBank/DDBJ whole genome shotgun (WGS) entry which is preliminary data.</text>
</comment>
<sequence>MRNTAERRPGRPGRLARLLLPAVAAGLLVSCAPAGDAPPAANTPWFGGYVEATAYPYFEFAGASAADATTVLGFIVADPEDACSPSWGGYFTLDQAAADLGLETQVADIRRSGGEVLVSFGGAAEDELATACTDPAALATAYRGVIDRYDLDVLDLDVELNDLEDSEANLRRASVVAELQAERPAEDPLGVWLTLPVGSTGLGEQSLSLISGMLDAGVELDGVNIMTMNYGDGTPQERSMLDVSTAAAGAAHAQLRDAYADAGQALSDELVWNRMGLTPMLGVNDVDGELLTVADAEALNAFARERGIGRMSYWSVNRDRPCGPEIAADEGAVGTCSGTEQQTGEFARVLGEGFGG</sequence>
<evidence type="ECO:0000256" key="1">
    <source>
        <dbReference type="SAM" id="SignalP"/>
    </source>
</evidence>
<dbReference type="Proteomes" id="UP001575652">
    <property type="component" value="Unassembled WGS sequence"/>
</dbReference>
<keyword evidence="1" id="KW-0732">Signal</keyword>
<accession>A0ABV4UP99</accession>
<gene>
    <name evidence="2" type="ORF">ACETWP_05715</name>
</gene>
<dbReference type="EMBL" id="JBHDLJ010000003">
    <property type="protein sequence ID" value="MFB0834082.1"/>
    <property type="molecule type" value="Genomic_DNA"/>
</dbReference>
<evidence type="ECO:0000313" key="2">
    <source>
        <dbReference type="EMBL" id="MFB0834082.1"/>
    </source>
</evidence>
<dbReference type="InterPro" id="IPR017853">
    <property type="entry name" value="GH"/>
</dbReference>
<feature type="signal peptide" evidence="1">
    <location>
        <begin position="1"/>
        <end position="34"/>
    </location>
</feature>
<dbReference type="Gene3D" id="3.20.20.80">
    <property type="entry name" value="Glycosidases"/>
    <property type="match status" value="1"/>
</dbReference>